<protein>
    <submittedName>
        <fullName evidence="4">Uncharacterized protein</fullName>
    </submittedName>
</protein>
<dbReference type="InterPro" id="IPR032675">
    <property type="entry name" value="LRR_dom_sf"/>
</dbReference>
<keyword evidence="1" id="KW-0433">Leucine-rich repeat</keyword>
<dbReference type="EMBL" id="HBFX01009030">
    <property type="protein sequence ID" value="CAD8950848.1"/>
    <property type="molecule type" value="Transcribed_RNA"/>
</dbReference>
<feature type="region of interest" description="Disordered" evidence="3">
    <location>
        <begin position="399"/>
        <end position="426"/>
    </location>
</feature>
<evidence type="ECO:0000256" key="3">
    <source>
        <dbReference type="SAM" id="MobiDB-lite"/>
    </source>
</evidence>
<dbReference type="Pfam" id="PF00560">
    <property type="entry name" value="LRR_1"/>
    <property type="match status" value="1"/>
</dbReference>
<dbReference type="InterPro" id="IPR050216">
    <property type="entry name" value="LRR_domain-containing"/>
</dbReference>
<gene>
    <name evidence="4" type="ORF">HAND00432_LOCUS5375</name>
</gene>
<keyword evidence="2" id="KW-0677">Repeat</keyword>
<proteinExistence type="predicted"/>
<dbReference type="AlphaFoldDB" id="A0A6U2DCI6"/>
<sequence length="501" mass="55351">MAGRKKKEDENVFSDLFVRGKISYTEDRDALRAYAKAGESKVLEYKVIRAPDLVATGTRDYMSASKMVNGQPDAHKIQHLNMAAHGLTHVPLELTMAPPLLTLHLGFNNLTTINPRLFAMAFLSQLNLDSNDIVELPSSIGKCVSLRVLTAKNNKIQLLPSTFSFLTNLEELSLAHNELKALPICWGNLVSLKSLWLTCNVIEDMPVDRTVPLQEYDPVTGERKTVFSPGMGGLRSLEHLWFDSNRIEEIPPDFGKCTSLVYANFRRNQITEMLPESFRGLCSLQQLDMTHNLVKEVPVALYTLSSLHTLTLSNNKIKRMPVGIMAATTLTVLSLSNNPLESIPPELAIMTNLVHLHTANAAKDSLTQQHIPGGWSRMHSFSPLFPHIGEDHMSIRPPTGRPQTSASTMFPAHARSNPDAIRPPTSSAARFRPVEMWDGDVTSGSRPLTYMAPGGVLPKHRDVSYLPPALSIRAPTAPYSSARPNTVGGRFAGVYMDKSDL</sequence>
<dbReference type="GO" id="GO:0005737">
    <property type="term" value="C:cytoplasm"/>
    <property type="evidence" value="ECO:0007669"/>
    <property type="project" value="TreeGrafter"/>
</dbReference>
<name>A0A6U2DCI6_HEMAN</name>
<evidence type="ECO:0000256" key="2">
    <source>
        <dbReference type="ARBA" id="ARBA00022737"/>
    </source>
</evidence>
<dbReference type="Gene3D" id="3.80.10.10">
    <property type="entry name" value="Ribonuclease Inhibitor"/>
    <property type="match status" value="2"/>
</dbReference>
<dbReference type="Pfam" id="PF12799">
    <property type="entry name" value="LRR_4"/>
    <property type="match status" value="1"/>
</dbReference>
<dbReference type="InterPro" id="IPR001611">
    <property type="entry name" value="Leu-rich_rpt"/>
</dbReference>
<accession>A0A6U2DCI6</accession>
<dbReference type="PANTHER" id="PTHR48051:SF1">
    <property type="entry name" value="RAS SUPPRESSOR PROTEIN 1"/>
    <property type="match status" value="1"/>
</dbReference>
<evidence type="ECO:0000313" key="4">
    <source>
        <dbReference type="EMBL" id="CAD8950848.1"/>
    </source>
</evidence>
<dbReference type="PANTHER" id="PTHR48051">
    <property type="match status" value="1"/>
</dbReference>
<dbReference type="PROSITE" id="PS51450">
    <property type="entry name" value="LRR"/>
    <property type="match status" value="2"/>
</dbReference>
<dbReference type="Pfam" id="PF13855">
    <property type="entry name" value="LRR_8"/>
    <property type="match status" value="1"/>
</dbReference>
<dbReference type="InterPro" id="IPR003591">
    <property type="entry name" value="Leu-rich_rpt_typical-subtyp"/>
</dbReference>
<reference evidence="4" key="1">
    <citation type="submission" date="2021-01" db="EMBL/GenBank/DDBJ databases">
        <authorList>
            <person name="Corre E."/>
            <person name="Pelletier E."/>
            <person name="Niang G."/>
            <person name="Scheremetjew M."/>
            <person name="Finn R."/>
            <person name="Kale V."/>
            <person name="Holt S."/>
            <person name="Cochrane G."/>
            <person name="Meng A."/>
            <person name="Brown T."/>
            <person name="Cohen L."/>
        </authorList>
    </citation>
    <scope>NUCLEOTIDE SEQUENCE</scope>
    <source>
        <strain evidence="4">CCMP644</strain>
    </source>
</reference>
<evidence type="ECO:0000256" key="1">
    <source>
        <dbReference type="ARBA" id="ARBA00022614"/>
    </source>
</evidence>
<organism evidence="4">
    <name type="scientific">Hemiselmis andersenii</name>
    <name type="common">Cryptophyte alga</name>
    <dbReference type="NCBI Taxonomy" id="464988"/>
    <lineage>
        <taxon>Eukaryota</taxon>
        <taxon>Cryptophyceae</taxon>
        <taxon>Cryptomonadales</taxon>
        <taxon>Hemiselmidaceae</taxon>
        <taxon>Hemiselmis</taxon>
    </lineage>
</organism>
<dbReference type="InterPro" id="IPR025875">
    <property type="entry name" value="Leu-rich_rpt_4"/>
</dbReference>
<dbReference type="SUPFAM" id="SSF52058">
    <property type="entry name" value="L domain-like"/>
    <property type="match status" value="1"/>
</dbReference>
<dbReference type="SMART" id="SM00369">
    <property type="entry name" value="LRR_TYP"/>
    <property type="match status" value="7"/>
</dbReference>